<dbReference type="InterPro" id="IPR036291">
    <property type="entry name" value="NAD(P)-bd_dom_sf"/>
</dbReference>
<feature type="domain" description="Carrier" evidence="4">
    <location>
        <begin position="250"/>
        <end position="325"/>
    </location>
</feature>
<dbReference type="SUPFAM" id="SSF51735">
    <property type="entry name" value="NAD(P)-binding Rossmann-fold domains"/>
    <property type="match status" value="1"/>
</dbReference>
<evidence type="ECO:0000256" key="1">
    <source>
        <dbReference type="ARBA" id="ARBA00022450"/>
    </source>
</evidence>
<dbReference type="InterPro" id="IPR050091">
    <property type="entry name" value="PKS_NRPS_Biosynth_Enz"/>
</dbReference>
<evidence type="ECO:0000259" key="4">
    <source>
        <dbReference type="PROSITE" id="PS50075"/>
    </source>
</evidence>
<dbReference type="InterPro" id="IPR013968">
    <property type="entry name" value="PKS_KR"/>
</dbReference>
<dbReference type="Gene3D" id="3.40.50.720">
    <property type="entry name" value="NAD(P)-binding Rossmann-like Domain"/>
    <property type="match status" value="1"/>
</dbReference>
<keyword evidence="6" id="KW-1185">Reference proteome</keyword>
<proteinExistence type="predicted"/>
<dbReference type="InterPro" id="IPR036736">
    <property type="entry name" value="ACP-like_sf"/>
</dbReference>
<evidence type="ECO:0000313" key="6">
    <source>
        <dbReference type="Proteomes" id="UP001596972"/>
    </source>
</evidence>
<dbReference type="PROSITE" id="PS50075">
    <property type="entry name" value="CARRIER"/>
    <property type="match status" value="1"/>
</dbReference>
<comment type="caution">
    <text evidence="5">The sequence shown here is derived from an EMBL/GenBank/DDBJ whole genome shotgun (WGS) entry which is preliminary data.</text>
</comment>
<reference evidence="6" key="1">
    <citation type="journal article" date="2019" name="Int. J. Syst. Evol. Microbiol.">
        <title>The Global Catalogue of Microorganisms (GCM) 10K type strain sequencing project: providing services to taxonomists for standard genome sequencing and annotation.</title>
        <authorList>
            <consortium name="The Broad Institute Genomics Platform"/>
            <consortium name="The Broad Institute Genome Sequencing Center for Infectious Disease"/>
            <person name="Wu L."/>
            <person name="Ma J."/>
        </authorList>
    </citation>
    <scope>NUCLEOTIDE SEQUENCE [LARGE SCALE GENOMIC DNA]</scope>
    <source>
        <strain evidence="6">JCM 31202</strain>
    </source>
</reference>
<organism evidence="5 6">
    <name type="scientific">Actinomadura sediminis</name>
    <dbReference type="NCBI Taxonomy" id="1038904"/>
    <lineage>
        <taxon>Bacteria</taxon>
        <taxon>Bacillati</taxon>
        <taxon>Actinomycetota</taxon>
        <taxon>Actinomycetes</taxon>
        <taxon>Streptosporangiales</taxon>
        <taxon>Thermomonosporaceae</taxon>
        <taxon>Actinomadura</taxon>
    </lineage>
</organism>
<keyword evidence="2" id="KW-0597">Phosphoprotein</keyword>
<dbReference type="EMBL" id="JBHTJA010000207">
    <property type="protein sequence ID" value="MFD0906057.1"/>
    <property type="molecule type" value="Genomic_DNA"/>
</dbReference>
<dbReference type="Proteomes" id="UP001596972">
    <property type="component" value="Unassembled WGS sequence"/>
</dbReference>
<dbReference type="InterPro" id="IPR020806">
    <property type="entry name" value="PKS_PP-bd"/>
</dbReference>
<protein>
    <submittedName>
        <fullName evidence="5">Beta-ketoacyl reductase</fullName>
    </submittedName>
</protein>
<dbReference type="PROSITE" id="PS00012">
    <property type="entry name" value="PHOSPHOPANTETHEINE"/>
    <property type="match status" value="1"/>
</dbReference>
<accession>A0ABW3F0L9</accession>
<dbReference type="RefSeq" id="WP_378307569.1">
    <property type="nucleotide sequence ID" value="NZ_JBHTJA010000207.1"/>
</dbReference>
<evidence type="ECO:0000256" key="2">
    <source>
        <dbReference type="ARBA" id="ARBA00022553"/>
    </source>
</evidence>
<evidence type="ECO:0000256" key="3">
    <source>
        <dbReference type="ARBA" id="ARBA00022679"/>
    </source>
</evidence>
<dbReference type="SMART" id="SM00823">
    <property type="entry name" value="PKS_PP"/>
    <property type="match status" value="1"/>
</dbReference>
<evidence type="ECO:0000313" key="5">
    <source>
        <dbReference type="EMBL" id="MFD0906057.1"/>
    </source>
</evidence>
<keyword evidence="3" id="KW-0808">Transferase</keyword>
<dbReference type="SUPFAM" id="SSF47336">
    <property type="entry name" value="ACP-like"/>
    <property type="match status" value="1"/>
</dbReference>
<dbReference type="PANTHER" id="PTHR43775">
    <property type="entry name" value="FATTY ACID SYNTHASE"/>
    <property type="match status" value="1"/>
</dbReference>
<dbReference type="Pfam" id="PF08659">
    <property type="entry name" value="KR"/>
    <property type="match status" value="1"/>
</dbReference>
<dbReference type="InterPro" id="IPR006162">
    <property type="entry name" value="Ppantetheine_attach_site"/>
</dbReference>
<gene>
    <name evidence="5" type="ORF">ACFQ11_37180</name>
</gene>
<dbReference type="PANTHER" id="PTHR43775:SF51">
    <property type="entry name" value="INACTIVE PHENOLPHTHIOCEROL SYNTHESIS POLYKETIDE SYNTHASE TYPE I PKS1-RELATED"/>
    <property type="match status" value="1"/>
</dbReference>
<keyword evidence="1" id="KW-0596">Phosphopantetheine</keyword>
<feature type="non-terminal residue" evidence="5">
    <location>
        <position position="1"/>
    </location>
</feature>
<dbReference type="InterPro" id="IPR009081">
    <property type="entry name" value="PP-bd_ACP"/>
</dbReference>
<dbReference type="Gene3D" id="1.10.1200.10">
    <property type="entry name" value="ACP-like"/>
    <property type="match status" value="1"/>
</dbReference>
<dbReference type="SMART" id="SM00822">
    <property type="entry name" value="PKS_KR"/>
    <property type="match status" value="1"/>
</dbReference>
<sequence length="403" mass="40963">LVLTGRRGPDAPGDAELAAGLRGLGADVRVEACDVADRAAIADLLAGIGGPPLTAIFHAAGALDDALVTELTPGRLEAPFRPKVDGSVHLHELAPPGLSAFVLFTSAVGVFGQAGQGGYAAANAFQDALAAARRAAGLPGLALAWGTWAGAAGMASRLAGAAVRRTAASGLVPLDAAENLALLDRALTVDRPVVVPVRLDLPRIRARAAEGEIPPAFTVLAGGGPRRPAAPRTGDDAARLAALPAPEREALLLEQVRAHVAAVLGHDGPAAVDPARGLVDLGLDSLSAIELRNRIGFATGLRLPATLVFDHPTAAAIAAHLAAALSGPPAADTVESEIARLEEAFAGLAADDRRRRGLAARLRALAARWEDPGEPDDAPDSLGTATAAELFDILDEELAPQDD</sequence>
<dbReference type="SMART" id="SM01294">
    <property type="entry name" value="PKS_PP_betabranch"/>
    <property type="match status" value="1"/>
</dbReference>
<name>A0ABW3F0L9_9ACTN</name>
<dbReference type="Pfam" id="PF00550">
    <property type="entry name" value="PP-binding"/>
    <property type="match status" value="1"/>
</dbReference>
<dbReference type="InterPro" id="IPR057326">
    <property type="entry name" value="KR_dom"/>
</dbReference>